<comment type="caution">
    <text evidence="2">The sequence shown here is derived from an EMBL/GenBank/DDBJ whole genome shotgun (WGS) entry which is preliminary data.</text>
</comment>
<evidence type="ECO:0008006" key="4">
    <source>
        <dbReference type="Google" id="ProtNLM"/>
    </source>
</evidence>
<dbReference type="GO" id="GO:0005794">
    <property type="term" value="C:Golgi apparatus"/>
    <property type="evidence" value="ECO:0007669"/>
    <property type="project" value="TreeGrafter"/>
</dbReference>
<proteinExistence type="predicted"/>
<evidence type="ECO:0000256" key="1">
    <source>
        <dbReference type="SAM" id="Phobius"/>
    </source>
</evidence>
<keyword evidence="1" id="KW-0472">Membrane</keyword>
<name>A0A0E9N8W8_SAICN</name>
<gene>
    <name evidence="2" type="ORF">G7K_0094-t1</name>
</gene>
<feature type="transmembrane region" description="Helical" evidence="1">
    <location>
        <begin position="106"/>
        <end position="126"/>
    </location>
</feature>
<dbReference type="AlphaFoldDB" id="A0A0E9N8W8"/>
<keyword evidence="3" id="KW-1185">Reference proteome</keyword>
<feature type="transmembrane region" description="Helical" evidence="1">
    <location>
        <begin position="331"/>
        <end position="349"/>
    </location>
</feature>
<dbReference type="Proteomes" id="UP000033140">
    <property type="component" value="Unassembled WGS sequence"/>
</dbReference>
<accession>A0A0E9N8W8</accession>
<evidence type="ECO:0000313" key="3">
    <source>
        <dbReference type="Proteomes" id="UP000033140"/>
    </source>
</evidence>
<feature type="transmembrane region" description="Helical" evidence="1">
    <location>
        <begin position="267"/>
        <end position="292"/>
    </location>
</feature>
<dbReference type="PANTHER" id="PTHR34391:SF1">
    <property type="entry name" value="UPF0658 GOLGI APPARATUS MEMBRANE PROTEIN C1952.10C-RELATED"/>
    <property type="match status" value="1"/>
</dbReference>
<keyword evidence="1" id="KW-0812">Transmembrane</keyword>
<reference evidence="2 3" key="2">
    <citation type="journal article" date="2014" name="J. Gen. Appl. Microbiol.">
        <title>The early diverging ascomycetous budding yeast Saitoella complicata has three histone deacetylases belonging to the Clr6, Hos2, and Rpd3 lineages.</title>
        <authorList>
            <person name="Nishida H."/>
            <person name="Matsumoto T."/>
            <person name="Kondo S."/>
            <person name="Hamamoto M."/>
            <person name="Yoshikawa H."/>
        </authorList>
    </citation>
    <scope>NUCLEOTIDE SEQUENCE [LARGE SCALE GENOMIC DNA]</scope>
    <source>
        <strain evidence="2 3">NRRL Y-17804</strain>
    </source>
</reference>
<dbReference type="EMBL" id="BACD03000001">
    <property type="protein sequence ID" value="GAO45845.1"/>
    <property type="molecule type" value="Genomic_DNA"/>
</dbReference>
<dbReference type="InterPro" id="IPR040410">
    <property type="entry name" value="UPF0658_Golgi"/>
</dbReference>
<feature type="transmembrane region" description="Helical" evidence="1">
    <location>
        <begin position="223"/>
        <end position="246"/>
    </location>
</feature>
<sequence length="467" mass="52710">MYPSLGDPAERGTGQYTRRLHGVVCQEKTCSNGTSHRYLAVTGSSFNGLRSLQEGHRRSGYSFSAGREATCFIPPLRASRVHIQRAFSRATPVAGGKRPYSINAKLFFAVTVIEVVVNCALEAYIFGQYSVNVRLSNRVARTVPTYLSIFIAAFLFQSVLAFIALRQRNTIQIFGLTLFNLTFLAYSIVQIEEIHSAIMDSAGSQFLKDGVNGADLWDDLKPFLIVIPVVVFVGQVCYFYLAWRLYKDFGWEIFKTLGADRRIRRLYKAYQIFVCLLQFDFFFFLGFTMQLLVLNVPGVHDYELYVTVAALPITFVFLLCVVWFTKREFHAGILLFDVGLFAACAYFIFKLYRIYDEGTKASYSHDRISLTTFAVISVVLMVITFVNSIICEVNFGKGLRQQFVAPARIGDDDDSVEGYFLHEHGPKRLERMVNRNASNPTPFILRTSSTPPPDSLSITSYCLSSSS</sequence>
<feature type="transmembrane region" description="Helical" evidence="1">
    <location>
        <begin position="146"/>
        <end position="164"/>
    </location>
</feature>
<reference evidence="2 3" key="3">
    <citation type="journal article" date="2015" name="Genome Announc.">
        <title>Draft Genome Sequence of the Archiascomycetous Yeast Saitoella complicata.</title>
        <authorList>
            <person name="Yamauchi K."/>
            <person name="Kondo S."/>
            <person name="Hamamoto M."/>
            <person name="Takahashi Y."/>
            <person name="Ogura Y."/>
            <person name="Hayashi T."/>
            <person name="Nishida H."/>
        </authorList>
    </citation>
    <scope>NUCLEOTIDE SEQUENCE [LARGE SCALE GENOMIC DNA]</scope>
    <source>
        <strain evidence="2 3">NRRL Y-17804</strain>
    </source>
</reference>
<dbReference type="OMA" id="FWTRREN"/>
<feature type="transmembrane region" description="Helical" evidence="1">
    <location>
        <begin position="369"/>
        <end position="390"/>
    </location>
</feature>
<dbReference type="PANTHER" id="PTHR34391">
    <property type="entry name" value="UPF0658 GOLGI APPARATUS MEMBRANE PROTEIN C1952.10C-RELATED"/>
    <property type="match status" value="1"/>
</dbReference>
<evidence type="ECO:0000313" key="2">
    <source>
        <dbReference type="EMBL" id="GAO45845.1"/>
    </source>
</evidence>
<keyword evidence="1" id="KW-1133">Transmembrane helix</keyword>
<feature type="transmembrane region" description="Helical" evidence="1">
    <location>
        <begin position="304"/>
        <end position="324"/>
    </location>
</feature>
<organism evidence="2 3">
    <name type="scientific">Saitoella complicata (strain BCRC 22490 / CBS 7301 / JCM 7358 / NBRC 10748 / NRRL Y-17804)</name>
    <dbReference type="NCBI Taxonomy" id="698492"/>
    <lineage>
        <taxon>Eukaryota</taxon>
        <taxon>Fungi</taxon>
        <taxon>Dikarya</taxon>
        <taxon>Ascomycota</taxon>
        <taxon>Taphrinomycotina</taxon>
        <taxon>Taphrinomycotina incertae sedis</taxon>
        <taxon>Saitoella</taxon>
    </lineage>
</organism>
<feature type="transmembrane region" description="Helical" evidence="1">
    <location>
        <begin position="171"/>
        <end position="189"/>
    </location>
</feature>
<protein>
    <recommendedName>
        <fullName evidence="4">TRP C-terminal domain-containing protein</fullName>
    </recommendedName>
</protein>
<reference evidence="2 3" key="1">
    <citation type="journal article" date="2011" name="J. Gen. Appl. Microbiol.">
        <title>Draft genome sequencing of the enigmatic yeast Saitoella complicata.</title>
        <authorList>
            <person name="Nishida H."/>
            <person name="Hamamoto M."/>
            <person name="Sugiyama J."/>
        </authorList>
    </citation>
    <scope>NUCLEOTIDE SEQUENCE [LARGE SCALE GENOMIC DNA]</scope>
    <source>
        <strain evidence="2 3">NRRL Y-17804</strain>
    </source>
</reference>